<evidence type="ECO:0000256" key="4">
    <source>
        <dbReference type="ARBA" id="ARBA00022989"/>
    </source>
</evidence>
<evidence type="ECO:0000313" key="9">
    <source>
        <dbReference type="EMBL" id="SMP47260.1"/>
    </source>
</evidence>
<dbReference type="InterPro" id="IPR052159">
    <property type="entry name" value="Competence_DNA_uptake"/>
</dbReference>
<feature type="transmembrane region" description="Helical" evidence="7">
    <location>
        <begin position="440"/>
        <end position="457"/>
    </location>
</feature>
<dbReference type="InterPro" id="IPR025405">
    <property type="entry name" value="DUF4131"/>
</dbReference>
<evidence type="ECO:0000313" key="10">
    <source>
        <dbReference type="Proteomes" id="UP001158067"/>
    </source>
</evidence>
<feature type="transmembrane region" description="Helical" evidence="7">
    <location>
        <begin position="597"/>
        <end position="618"/>
    </location>
</feature>
<keyword evidence="5 7" id="KW-0472">Membrane</keyword>
<keyword evidence="4 7" id="KW-1133">Transmembrane helix</keyword>
<dbReference type="Pfam" id="PF13567">
    <property type="entry name" value="DUF4131"/>
    <property type="match status" value="1"/>
</dbReference>
<keyword evidence="10" id="KW-1185">Reference proteome</keyword>
<feature type="region of interest" description="Disordered" evidence="6">
    <location>
        <begin position="109"/>
        <end position="148"/>
    </location>
</feature>
<feature type="compositionally biased region" description="Low complexity" evidence="6">
    <location>
        <begin position="109"/>
        <end position="146"/>
    </location>
</feature>
<comment type="caution">
    <text evidence="9">The sequence shown here is derived from an EMBL/GenBank/DDBJ whole genome shotgun (WGS) entry which is preliminary data.</text>
</comment>
<accession>A0ABY1PU96</accession>
<feature type="transmembrane region" description="Helical" evidence="7">
    <location>
        <begin position="414"/>
        <end position="433"/>
    </location>
</feature>
<protein>
    <submittedName>
        <fullName evidence="9">Competence protein ComEC</fullName>
    </submittedName>
</protein>
<evidence type="ECO:0000256" key="1">
    <source>
        <dbReference type="ARBA" id="ARBA00004651"/>
    </source>
</evidence>
<feature type="transmembrane region" description="Helical" evidence="7">
    <location>
        <begin position="545"/>
        <end position="564"/>
    </location>
</feature>
<dbReference type="SMART" id="SM00849">
    <property type="entry name" value="Lactamase_B"/>
    <property type="match status" value="1"/>
</dbReference>
<evidence type="ECO:0000256" key="3">
    <source>
        <dbReference type="ARBA" id="ARBA00022692"/>
    </source>
</evidence>
<dbReference type="RefSeq" id="WP_283431597.1">
    <property type="nucleotide sequence ID" value="NZ_FXUG01000002.1"/>
</dbReference>
<dbReference type="InterPro" id="IPR036866">
    <property type="entry name" value="RibonucZ/Hydroxyglut_hydro"/>
</dbReference>
<evidence type="ECO:0000256" key="6">
    <source>
        <dbReference type="SAM" id="MobiDB-lite"/>
    </source>
</evidence>
<feature type="transmembrane region" description="Helical" evidence="7">
    <location>
        <begin position="388"/>
        <end position="408"/>
    </location>
</feature>
<dbReference type="PANTHER" id="PTHR30619">
    <property type="entry name" value="DNA INTERNALIZATION/COMPETENCE PROTEIN COMEC/REC2"/>
    <property type="match status" value="1"/>
</dbReference>
<keyword evidence="2" id="KW-1003">Cell membrane</keyword>
<proteinExistence type="predicted"/>
<gene>
    <name evidence="9" type="ORF">SAMN06265222_102274</name>
</gene>
<reference evidence="9 10" key="1">
    <citation type="submission" date="2017-05" db="EMBL/GenBank/DDBJ databases">
        <authorList>
            <person name="Varghese N."/>
            <person name="Submissions S."/>
        </authorList>
    </citation>
    <scope>NUCLEOTIDE SEQUENCE [LARGE SCALE GENOMIC DNA]</scope>
    <source>
        <strain evidence="9 10">DSM 25457</strain>
    </source>
</reference>
<dbReference type="Gene3D" id="3.60.15.10">
    <property type="entry name" value="Ribonuclease Z/Hydroxyacylglutathione hydrolase-like"/>
    <property type="match status" value="1"/>
</dbReference>
<dbReference type="InterPro" id="IPR004477">
    <property type="entry name" value="ComEC_N"/>
</dbReference>
<dbReference type="Pfam" id="PF03772">
    <property type="entry name" value="Competence"/>
    <property type="match status" value="1"/>
</dbReference>
<feature type="transmembrane region" description="Helical" evidence="7">
    <location>
        <begin position="66"/>
        <end position="83"/>
    </location>
</feature>
<evidence type="ECO:0000256" key="2">
    <source>
        <dbReference type="ARBA" id="ARBA00022475"/>
    </source>
</evidence>
<feature type="domain" description="Metallo-beta-lactamase" evidence="8">
    <location>
        <begin position="700"/>
        <end position="911"/>
    </location>
</feature>
<comment type="subcellular location">
    <subcellularLocation>
        <location evidence="1">Cell membrane</location>
        <topology evidence="1">Multi-pass membrane protein</topology>
    </subcellularLocation>
</comment>
<evidence type="ECO:0000256" key="7">
    <source>
        <dbReference type="SAM" id="Phobius"/>
    </source>
</evidence>
<dbReference type="SUPFAM" id="SSF56281">
    <property type="entry name" value="Metallo-hydrolase/oxidoreductase"/>
    <property type="match status" value="1"/>
</dbReference>
<organism evidence="9 10">
    <name type="scientific">Neorhodopirellula lusitana</name>
    <dbReference type="NCBI Taxonomy" id="445327"/>
    <lineage>
        <taxon>Bacteria</taxon>
        <taxon>Pseudomonadati</taxon>
        <taxon>Planctomycetota</taxon>
        <taxon>Planctomycetia</taxon>
        <taxon>Pirellulales</taxon>
        <taxon>Pirellulaceae</taxon>
        <taxon>Neorhodopirellula</taxon>
    </lineage>
</organism>
<dbReference type="Proteomes" id="UP001158067">
    <property type="component" value="Unassembled WGS sequence"/>
</dbReference>
<feature type="transmembrane region" description="Helical" evidence="7">
    <location>
        <begin position="469"/>
        <end position="497"/>
    </location>
</feature>
<dbReference type="NCBIfam" id="TIGR00360">
    <property type="entry name" value="ComEC_N-term"/>
    <property type="match status" value="1"/>
</dbReference>
<dbReference type="PANTHER" id="PTHR30619:SF1">
    <property type="entry name" value="RECOMBINATION PROTEIN 2"/>
    <property type="match status" value="1"/>
</dbReference>
<sequence>MSGGTTDDNRSSGFLSSTVASLAARVFPVAQHFPGAHQLPQTQPLTLMAAAALVGIAMDRWLSPPAWLWIVGCGLSLLSWLAVDRWSWAWSAWCLPGILKRMSARNQSLSSRSSNSPSHDSPSPSYPSPSSQSPSNSSPSGGSSDSTFRAHGFGAVPAGPNGQVMLIAIALMCLMGMRHRGCWDEYNRNSIGKVFTEIDEPTILVGVVDQAVQLRRDPIDSLPARRPRNGAKPNDTGSYETILTLAVETVRRGSQDVPMTGRVRVRASGDASYLRPGDRIRVYGKISTMDRTSNPGERDMTEWMIRKGLHATVKVERGTELEQLESPSWQTPQRWLHRKIADLAASARQGILQYIAPEQHGIALALILGQRDLLEHTTSESLVATGTAHLLSVSGLHLGILFVVARLIAGWLRLPMGAQLIFLGTVTVFYVAITGGRPPVLRAAILLSTIMLSMALARSQQPLNSLSLALLLLAGAMPLEVFAVGMQLSFLAVATLLSCGPQSRRQRNATNHAVELEENFDALAQKSSGRTQRVAKRFLTAVRTALWYSGCVTMTTLPLVWHAFHVVSPISVLVNVILSPMMVVALSAGVATVLAGWCWGPLGAVPGWICSVMLSLMRDVIEIARSIPGGHFWLPSPPLFWIVAYYLVLVMLLAVRPRGQRRWPIGIWSFVWIVMAWWISTTPASLPRDTLEATFIDVGHGTAAILRSERDEVWLYDCGWLGNFKHRSHKIDEVLWSMGITRIDGVILSHADADHFNALPGLATRFSIKQLVTPPGMLEGGGRSLEIARQAIQRWEVPVIEVDHDDPLPDELGSDELGSGIWTDTKILHPPRVPVAGSDNANSLVLQINHGGRFLLLPGDLEPPGTGVLTSLPRPPPGGVMMAPHHGSLHMDADAVLQWARPIETVVSGGKRAAAPQVTEMLAAAGGGVHVTSRVGCIRVRIGPSGKIQIRAWKTDPW</sequence>
<keyword evidence="3 7" id="KW-0812">Transmembrane</keyword>
<evidence type="ECO:0000256" key="5">
    <source>
        <dbReference type="ARBA" id="ARBA00023136"/>
    </source>
</evidence>
<dbReference type="InterPro" id="IPR001279">
    <property type="entry name" value="Metallo-B-lactamas"/>
</dbReference>
<name>A0ABY1PU96_9BACT</name>
<feature type="transmembrane region" description="Helical" evidence="7">
    <location>
        <begin position="638"/>
        <end position="655"/>
    </location>
</feature>
<evidence type="ECO:0000259" key="8">
    <source>
        <dbReference type="SMART" id="SM00849"/>
    </source>
</evidence>
<feature type="transmembrane region" description="Helical" evidence="7">
    <location>
        <begin position="570"/>
        <end position="590"/>
    </location>
</feature>
<dbReference type="Pfam" id="PF00753">
    <property type="entry name" value="Lactamase_B"/>
    <property type="match status" value="1"/>
</dbReference>
<dbReference type="EMBL" id="FXUG01000002">
    <property type="protein sequence ID" value="SMP47260.1"/>
    <property type="molecule type" value="Genomic_DNA"/>
</dbReference>
<feature type="transmembrane region" description="Helical" evidence="7">
    <location>
        <begin position="662"/>
        <end position="680"/>
    </location>
</feature>